<dbReference type="GO" id="GO:0031469">
    <property type="term" value="C:bacterial microcompartment"/>
    <property type="evidence" value="ECO:0007669"/>
    <property type="project" value="UniProtKB-SubCell"/>
</dbReference>
<dbReference type="PROSITE" id="PS51932">
    <property type="entry name" value="BMV"/>
    <property type="match status" value="1"/>
</dbReference>
<dbReference type="Pfam" id="PF03319">
    <property type="entry name" value="EutN_CcmL"/>
    <property type="match status" value="1"/>
</dbReference>
<gene>
    <name evidence="3" type="ORF">E6C76_01145</name>
</gene>
<evidence type="ECO:0000313" key="3">
    <source>
        <dbReference type="EMBL" id="THF67029.1"/>
    </source>
</evidence>
<comment type="subcellular location">
    <subcellularLocation>
        <location evidence="1">Bacterial microcompartment</location>
    </subcellularLocation>
</comment>
<dbReference type="PANTHER" id="PTHR36539">
    <property type="entry name" value="ETHANOLAMINE UTILIZATION PROTEIN EUTN"/>
    <property type="match status" value="1"/>
</dbReference>
<reference evidence="3 4" key="1">
    <citation type="submission" date="2019-04" db="EMBL/GenBank/DDBJ databases">
        <title>Azoarcus nasutitermitis sp. nov. isolated from termite nest.</title>
        <authorList>
            <person name="Lin S.-Y."/>
            <person name="Hameed A."/>
            <person name="Hsu Y.-H."/>
            <person name="Young C.-C."/>
        </authorList>
    </citation>
    <scope>NUCLEOTIDE SEQUENCE [LARGE SCALE GENOMIC DNA]</scope>
    <source>
        <strain evidence="3 4">CC-YHH838</strain>
    </source>
</reference>
<dbReference type="EMBL" id="SSOC01000001">
    <property type="protein sequence ID" value="THF67029.1"/>
    <property type="molecule type" value="Genomic_DNA"/>
</dbReference>
<comment type="caution">
    <text evidence="3">The sequence shown here is derived from an EMBL/GenBank/DDBJ whole genome shotgun (WGS) entry which is preliminary data.</text>
</comment>
<sequence length="94" mass="9899">MELAIVLGQVVSTVKHAGFEQQRLLLIDFIDPEGKPKGSPCVAADSIGAGDGEWVLVVQGSSARKTISNEVPVDMSVVGIVDEVVVGGRLTFHK</sequence>
<dbReference type="RefSeq" id="WP_136346438.1">
    <property type="nucleotide sequence ID" value="NZ_SSOC01000001.1"/>
</dbReference>
<accession>A0A4S4B360</accession>
<name>A0A4S4B360_9RHOO</name>
<dbReference type="Proteomes" id="UP000308430">
    <property type="component" value="Unassembled WGS sequence"/>
</dbReference>
<keyword evidence="2" id="KW-1283">Bacterial microcompartment</keyword>
<keyword evidence="4" id="KW-1185">Reference proteome</keyword>
<dbReference type="Gene3D" id="2.40.50.220">
    <property type="entry name" value="EutN/Ccml"/>
    <property type="match status" value="1"/>
</dbReference>
<dbReference type="SUPFAM" id="SSF159133">
    <property type="entry name" value="EutN/CcmL-like"/>
    <property type="match status" value="1"/>
</dbReference>
<dbReference type="InterPro" id="IPR004992">
    <property type="entry name" value="EutN_CcmL"/>
</dbReference>
<organism evidence="3 4">
    <name type="scientific">Pseudothauera nasutitermitis</name>
    <dbReference type="NCBI Taxonomy" id="2565930"/>
    <lineage>
        <taxon>Bacteria</taxon>
        <taxon>Pseudomonadati</taxon>
        <taxon>Pseudomonadota</taxon>
        <taxon>Betaproteobacteria</taxon>
        <taxon>Rhodocyclales</taxon>
        <taxon>Zoogloeaceae</taxon>
        <taxon>Pseudothauera</taxon>
    </lineage>
</organism>
<evidence type="ECO:0000313" key="4">
    <source>
        <dbReference type="Proteomes" id="UP000308430"/>
    </source>
</evidence>
<evidence type="ECO:0000256" key="2">
    <source>
        <dbReference type="ARBA" id="ARBA00024446"/>
    </source>
</evidence>
<dbReference type="PANTHER" id="PTHR36539:SF1">
    <property type="entry name" value="BACTERIAL MICROCOMPARTMENT SHELL VERTEX PROTEIN EUTN"/>
    <property type="match status" value="1"/>
</dbReference>
<protein>
    <submittedName>
        <fullName evidence="3">Ethanolamine utilization microcompartment protein EutN</fullName>
    </submittedName>
</protein>
<dbReference type="InterPro" id="IPR036677">
    <property type="entry name" value="EutN_CcmL_sf"/>
</dbReference>
<dbReference type="OrthoDB" id="196195at2"/>
<proteinExistence type="predicted"/>
<evidence type="ECO:0000256" key="1">
    <source>
        <dbReference type="ARBA" id="ARBA00024322"/>
    </source>
</evidence>
<dbReference type="AlphaFoldDB" id="A0A4S4B360"/>
<dbReference type="CDD" id="cd01614">
    <property type="entry name" value="EutN_CcmL"/>
    <property type="match status" value="1"/>
</dbReference>